<evidence type="ECO:0000313" key="4">
    <source>
        <dbReference type="Proteomes" id="UP000000724"/>
    </source>
</evidence>
<evidence type="ECO:0000256" key="1">
    <source>
        <dbReference type="SAM" id="MobiDB-lite"/>
    </source>
</evidence>
<evidence type="ECO:0000313" key="3">
    <source>
        <dbReference type="EMBL" id="CAP80017.1"/>
    </source>
</evidence>
<dbReference type="eggNOG" id="ENOG502S8WA">
    <property type="taxonomic scope" value="Eukaryota"/>
</dbReference>
<feature type="transmembrane region" description="Helical" evidence="2">
    <location>
        <begin position="175"/>
        <end position="193"/>
    </location>
</feature>
<keyword evidence="2" id="KW-0812">Transmembrane</keyword>
<dbReference type="EMBL" id="AM920427">
    <property type="protein sequence ID" value="CAP80017.1"/>
    <property type="molecule type" value="Genomic_DNA"/>
</dbReference>
<reference evidence="3 4" key="1">
    <citation type="journal article" date="2008" name="Nat. Biotechnol.">
        <title>Genome sequencing and analysis of the filamentous fungus Penicillium chrysogenum.</title>
        <authorList>
            <person name="van den Berg M.A."/>
            <person name="Albang R."/>
            <person name="Albermann K."/>
            <person name="Badger J.H."/>
            <person name="Daran J.-M."/>
            <person name="Driessen A.J.M."/>
            <person name="Garcia-Estrada C."/>
            <person name="Fedorova N.D."/>
            <person name="Harris D.M."/>
            <person name="Heijne W.H.M."/>
            <person name="Joardar V.S."/>
            <person name="Kiel J.A.K.W."/>
            <person name="Kovalchuk A."/>
            <person name="Martin J.F."/>
            <person name="Nierman W.C."/>
            <person name="Nijland J.G."/>
            <person name="Pronk J.T."/>
            <person name="Roubos J.A."/>
            <person name="van der Klei I.J."/>
            <person name="van Peij N.N.M.E."/>
            <person name="Veenhuis M."/>
            <person name="von Doehren H."/>
            <person name="Wagner C."/>
            <person name="Wortman J.R."/>
            <person name="Bovenberg R.A.L."/>
        </authorList>
    </citation>
    <scope>NUCLEOTIDE SEQUENCE [LARGE SCALE GENOMIC DNA]</scope>
    <source>
        <strain evidence="4">ATCC 28089 / DSM 1075 / NRRL 1951 / Wisconsin 54-1255</strain>
    </source>
</reference>
<dbReference type="Proteomes" id="UP000000724">
    <property type="component" value="Contig Pc00c12"/>
</dbReference>
<keyword evidence="4" id="KW-1185">Reference proteome</keyword>
<keyword evidence="2" id="KW-0472">Membrane</keyword>
<sequence length="424" mass="47844">MRSFGLLTAFATFDGHISLLESPAEVLRIYSPRPAASSLVSAERCSSITHKMESIATAITAIHLAYKLGRTVRFIYPAWEVLSFRRLRKNYDNLKQRFGTLQASVLIIIFPDAKQIVDRVEKHVLGAETDEAILLRKLTSEDCTMLAVAAAIVAQVAITALALEDLDKVHWTAKAAFVLSLTAGGLSVFYACLVQQRMSNLFTTDDVKNFFSKPSSPEEFRFLEQRLDDLTSGMRERSPADESIERHQKMIELESMIKQFKSKNKWKCASFHSILMVKAPTLLLKYALASFIIGLGIYFGCLAFSYVDPQKPRGSHRAIFIVYIVTSLLSLLIYYVPSILKELELSPARRYAQIMTDEVPKQQHQEEKELILKISALLNSEEQEANGEYISDDAASWAGRLEDVNRPRPQSRAWHPDSTVQQEC</sequence>
<dbReference type="OMA" id="EDCTMLA"/>
<feature type="transmembrane region" description="Helical" evidence="2">
    <location>
        <begin position="283"/>
        <end position="306"/>
    </location>
</feature>
<dbReference type="AlphaFoldDB" id="B6GX10"/>
<feature type="region of interest" description="Disordered" evidence="1">
    <location>
        <begin position="401"/>
        <end position="424"/>
    </location>
</feature>
<organism evidence="3 4">
    <name type="scientific">Penicillium rubens (strain ATCC 28089 / DSM 1075 / NRRL 1951 / Wisconsin 54-1255)</name>
    <name type="common">Penicillium chrysogenum</name>
    <dbReference type="NCBI Taxonomy" id="500485"/>
    <lineage>
        <taxon>Eukaryota</taxon>
        <taxon>Fungi</taxon>
        <taxon>Dikarya</taxon>
        <taxon>Ascomycota</taxon>
        <taxon>Pezizomycotina</taxon>
        <taxon>Eurotiomycetes</taxon>
        <taxon>Eurotiomycetidae</taxon>
        <taxon>Eurotiales</taxon>
        <taxon>Aspergillaceae</taxon>
        <taxon>Penicillium</taxon>
        <taxon>Penicillium chrysogenum species complex</taxon>
    </lineage>
</organism>
<protein>
    <submittedName>
        <fullName evidence="3">Uncharacterized protein</fullName>
    </submittedName>
</protein>
<dbReference type="OrthoDB" id="4941332at2759"/>
<name>B6GX10_PENRW</name>
<dbReference type="VEuPathDB" id="FungiDB:PCH_Pc12g03900"/>
<accession>B6GX10</accession>
<evidence type="ECO:0000256" key="2">
    <source>
        <dbReference type="SAM" id="Phobius"/>
    </source>
</evidence>
<keyword evidence="2" id="KW-1133">Transmembrane helix</keyword>
<dbReference type="HOGENOM" id="CLU_647415_0_0_1"/>
<feature type="transmembrane region" description="Helical" evidence="2">
    <location>
        <begin position="318"/>
        <end position="340"/>
    </location>
</feature>
<feature type="transmembrane region" description="Helical" evidence="2">
    <location>
        <begin position="143"/>
        <end position="163"/>
    </location>
</feature>
<gene>
    <name evidence="3" type="ORF">Pc12g03900</name>
    <name evidence="3" type="ORF">PCH_Pc12g03900</name>
</gene>
<proteinExistence type="predicted"/>